<evidence type="ECO:0000313" key="1">
    <source>
        <dbReference type="EMBL" id="MBP1875950.1"/>
    </source>
</evidence>
<dbReference type="Proteomes" id="UP000823773">
    <property type="component" value="Unassembled WGS sequence"/>
</dbReference>
<sequence length="104" mass="11728">MALNVKFAIARNLRDERHCSTEFPMSVTVKVAEAKAHLSELLARVEAGEEVIISRGNDPVARLSRVKKDNELSALIAEVRAARMRAKPVSNDEILDWKREGQRF</sequence>
<reference evidence="1" key="1">
    <citation type="submission" date="2021-03" db="EMBL/GenBank/DDBJ databases">
        <title>Genomic Encyclopedia of Type Strains, Phase IV (KMG-IV): sequencing the most valuable type-strain genomes for metagenomic binning, comparative biology and taxonomic classification.</title>
        <authorList>
            <person name="Goeker M."/>
        </authorList>
    </citation>
    <scope>NUCLEOTIDE SEQUENCE</scope>
    <source>
        <strain evidence="1">DSM 18131</strain>
    </source>
</reference>
<evidence type="ECO:0000313" key="2">
    <source>
        <dbReference type="Proteomes" id="UP000823773"/>
    </source>
</evidence>
<proteinExistence type="predicted"/>
<accession>A0ACC5T4E7</accession>
<protein>
    <submittedName>
        <fullName evidence="1">Prevent-host-death family protein</fullName>
    </submittedName>
</protein>
<keyword evidence="2" id="KW-1185">Reference proteome</keyword>
<gene>
    <name evidence="1" type="ORF">J2Z19_005698</name>
</gene>
<comment type="caution">
    <text evidence="1">The sequence shown here is derived from an EMBL/GenBank/DDBJ whole genome shotgun (WGS) entry which is preliminary data.</text>
</comment>
<dbReference type="EMBL" id="JAGGJR010000013">
    <property type="protein sequence ID" value="MBP1875950.1"/>
    <property type="molecule type" value="Genomic_DNA"/>
</dbReference>
<organism evidence="1 2">
    <name type="scientific">Ensifer adhaerens</name>
    <name type="common">Sinorhizobium morelense</name>
    <dbReference type="NCBI Taxonomy" id="106592"/>
    <lineage>
        <taxon>Bacteria</taxon>
        <taxon>Pseudomonadati</taxon>
        <taxon>Pseudomonadota</taxon>
        <taxon>Alphaproteobacteria</taxon>
        <taxon>Hyphomicrobiales</taxon>
        <taxon>Rhizobiaceae</taxon>
        <taxon>Sinorhizobium/Ensifer group</taxon>
        <taxon>Ensifer</taxon>
    </lineage>
</organism>
<name>A0ACC5T4E7_ENSAD</name>